<dbReference type="SUPFAM" id="SSF53300">
    <property type="entry name" value="vWA-like"/>
    <property type="match status" value="1"/>
</dbReference>
<dbReference type="GO" id="GO:0005524">
    <property type="term" value="F:ATP binding"/>
    <property type="evidence" value="ECO:0007669"/>
    <property type="project" value="UniProtKB-KW"/>
</dbReference>
<comment type="caution">
    <text evidence="4">The sequence shown here is derived from an EMBL/GenBank/DDBJ whole genome shotgun (WGS) entry which is preliminary data.</text>
</comment>
<dbReference type="PROSITE" id="PS50234">
    <property type="entry name" value="VWFA"/>
    <property type="match status" value="1"/>
</dbReference>
<organism evidence="4 5">
    <name type="scientific">Tribonema minus</name>
    <dbReference type="NCBI Taxonomy" id="303371"/>
    <lineage>
        <taxon>Eukaryota</taxon>
        <taxon>Sar</taxon>
        <taxon>Stramenopiles</taxon>
        <taxon>Ochrophyta</taxon>
        <taxon>PX clade</taxon>
        <taxon>Xanthophyceae</taxon>
        <taxon>Tribonematales</taxon>
        <taxon>Tribonemataceae</taxon>
        <taxon>Tribonema</taxon>
    </lineage>
</organism>
<proteinExistence type="predicted"/>
<dbReference type="GO" id="GO:0030687">
    <property type="term" value="C:preribosome, large subunit precursor"/>
    <property type="evidence" value="ECO:0007669"/>
    <property type="project" value="TreeGrafter"/>
</dbReference>
<dbReference type="Gene3D" id="3.40.50.410">
    <property type="entry name" value="von Willebrand factor, type A domain"/>
    <property type="match status" value="1"/>
</dbReference>
<keyword evidence="1" id="KW-0547">Nucleotide-binding</keyword>
<evidence type="ECO:0000259" key="3">
    <source>
        <dbReference type="PROSITE" id="PS50234"/>
    </source>
</evidence>
<name>A0A836CJU6_9STRA</name>
<dbReference type="OrthoDB" id="5186at2759"/>
<dbReference type="EMBL" id="JAFCMP010000079">
    <property type="protein sequence ID" value="KAG5187943.1"/>
    <property type="molecule type" value="Genomic_DNA"/>
</dbReference>
<evidence type="ECO:0000256" key="1">
    <source>
        <dbReference type="ARBA" id="ARBA00022741"/>
    </source>
</evidence>
<dbReference type="GO" id="GO:0000055">
    <property type="term" value="P:ribosomal large subunit export from nucleus"/>
    <property type="evidence" value="ECO:0007669"/>
    <property type="project" value="TreeGrafter"/>
</dbReference>
<protein>
    <submittedName>
        <fullName evidence="4">Midasin</fullName>
    </submittedName>
</protein>
<evidence type="ECO:0000313" key="4">
    <source>
        <dbReference type="EMBL" id="KAG5187943.1"/>
    </source>
</evidence>
<keyword evidence="5" id="KW-1185">Reference proteome</keyword>
<dbReference type="GO" id="GO:0005634">
    <property type="term" value="C:nucleus"/>
    <property type="evidence" value="ECO:0007669"/>
    <property type="project" value="TreeGrafter"/>
</dbReference>
<reference evidence="4" key="1">
    <citation type="submission" date="2021-02" db="EMBL/GenBank/DDBJ databases">
        <title>First Annotated Genome of the Yellow-green Alga Tribonema minus.</title>
        <authorList>
            <person name="Mahan K.M."/>
        </authorList>
    </citation>
    <scope>NUCLEOTIDE SEQUENCE</scope>
    <source>
        <strain evidence="4">UTEX B ZZ1240</strain>
    </source>
</reference>
<dbReference type="PANTHER" id="PTHR48103">
    <property type="entry name" value="MIDASIN-RELATED"/>
    <property type="match status" value="1"/>
</dbReference>
<keyword evidence="2" id="KW-0067">ATP-binding</keyword>
<dbReference type="AlphaFoldDB" id="A0A836CJU6"/>
<accession>A0A836CJU6</accession>
<dbReference type="PANTHER" id="PTHR48103:SF2">
    <property type="entry name" value="MIDASIN"/>
    <property type="match status" value="1"/>
</dbReference>
<gene>
    <name evidence="4" type="ORF">JKP88DRAFT_161492</name>
</gene>
<evidence type="ECO:0000256" key="2">
    <source>
        <dbReference type="ARBA" id="ARBA00022840"/>
    </source>
</evidence>
<evidence type="ECO:0000313" key="5">
    <source>
        <dbReference type="Proteomes" id="UP000664859"/>
    </source>
</evidence>
<dbReference type="InterPro" id="IPR002035">
    <property type="entry name" value="VWF_A"/>
</dbReference>
<dbReference type="InterPro" id="IPR036465">
    <property type="entry name" value="vWFA_dom_sf"/>
</dbReference>
<feature type="domain" description="VWFA" evidence="3">
    <location>
        <begin position="96"/>
        <end position="297"/>
    </location>
</feature>
<dbReference type="Proteomes" id="UP000664859">
    <property type="component" value="Unassembled WGS sequence"/>
</dbReference>
<dbReference type="GO" id="GO:0000027">
    <property type="term" value="P:ribosomal large subunit assembly"/>
    <property type="evidence" value="ECO:0007669"/>
    <property type="project" value="TreeGrafter"/>
</dbReference>
<sequence>MRLAQAWARGGAGGALSAGEAHRRWARLRALTAPASQRLCEQLRLVLAPQVATKLRGDYRAGKRINMRRVIGYIASGFRRDKIWLRRTKPAKRAYQVLVAIDDSESMKDRGAGNVAMAALALVASGLTQLEVGQMAVARFGERMQLLHGFDDAFTEDSGAHVLASFGFDQALTRTGVLLEQAQRFMEAAADDAAARGGGGGGGDAPRQLVFVISDGHCERESRREVARRIRDMSDRGQLVALIIIDRGGDDSIVNMNSVAFARGGVVTRRYLDGYPFPYYIVLRDLQALPDILADALRQWFELVQRQQEA</sequence>